<evidence type="ECO:0000256" key="1">
    <source>
        <dbReference type="SAM" id="SignalP"/>
    </source>
</evidence>
<protein>
    <recommendedName>
        <fullName evidence="4">Fungal calcium binding protein domain-containing protein</fullName>
    </recommendedName>
</protein>
<dbReference type="Proteomes" id="UP000076154">
    <property type="component" value="Unassembled WGS sequence"/>
</dbReference>
<evidence type="ECO:0000313" key="3">
    <source>
        <dbReference type="Proteomes" id="UP000076154"/>
    </source>
</evidence>
<dbReference type="AlphaFoldDB" id="A0A369IYU1"/>
<sequence length="123" mass="12394">MPSFNTILLLALFGAFIALAAPLNECQLLGVRVVDPSADLQALLDTNAACTDPPTQLAYLENQLRLCIISQGGTPPDCPAAAANTADPGNNNVAAAAIAALVNPGISAVSNVLGGVGLVRRAC</sequence>
<keyword evidence="3" id="KW-1185">Reference proteome</keyword>
<proteinExistence type="predicted"/>
<dbReference type="InParanoid" id="A0A369IYU1"/>
<dbReference type="EMBL" id="LUEZ02000096">
    <property type="protein sequence ID" value="RDB14888.1"/>
    <property type="molecule type" value="Genomic_DNA"/>
</dbReference>
<feature type="chain" id="PRO_5016645057" description="Fungal calcium binding protein domain-containing protein" evidence="1">
    <location>
        <begin position="21"/>
        <end position="123"/>
    </location>
</feature>
<keyword evidence="1" id="KW-0732">Signal</keyword>
<feature type="signal peptide" evidence="1">
    <location>
        <begin position="1"/>
        <end position="20"/>
    </location>
</feature>
<organism evidence="2 3">
    <name type="scientific">Hypsizygus marmoreus</name>
    <name type="common">White beech mushroom</name>
    <name type="synonym">Agaricus marmoreus</name>
    <dbReference type="NCBI Taxonomy" id="39966"/>
    <lineage>
        <taxon>Eukaryota</taxon>
        <taxon>Fungi</taxon>
        <taxon>Dikarya</taxon>
        <taxon>Basidiomycota</taxon>
        <taxon>Agaricomycotina</taxon>
        <taxon>Agaricomycetes</taxon>
        <taxon>Agaricomycetidae</taxon>
        <taxon>Agaricales</taxon>
        <taxon>Tricholomatineae</taxon>
        <taxon>Lyophyllaceae</taxon>
        <taxon>Hypsizygus</taxon>
    </lineage>
</organism>
<gene>
    <name evidence="2" type="ORF">Hypma_016484</name>
</gene>
<comment type="caution">
    <text evidence="2">The sequence shown here is derived from an EMBL/GenBank/DDBJ whole genome shotgun (WGS) entry which is preliminary data.</text>
</comment>
<reference evidence="2" key="1">
    <citation type="submission" date="2018-04" db="EMBL/GenBank/DDBJ databases">
        <title>Whole genome sequencing of Hypsizygus marmoreus.</title>
        <authorList>
            <person name="Choi I.-G."/>
            <person name="Min B."/>
            <person name="Kim J.-G."/>
            <person name="Kim S."/>
            <person name="Oh Y.-L."/>
            <person name="Kong W.-S."/>
            <person name="Park H."/>
            <person name="Jeong J."/>
            <person name="Song E.-S."/>
        </authorList>
    </citation>
    <scope>NUCLEOTIDE SEQUENCE [LARGE SCALE GENOMIC DNA]</scope>
    <source>
        <strain evidence="2">51987-8</strain>
    </source>
</reference>
<accession>A0A369IYU1</accession>
<evidence type="ECO:0008006" key="4">
    <source>
        <dbReference type="Google" id="ProtNLM"/>
    </source>
</evidence>
<evidence type="ECO:0000313" key="2">
    <source>
        <dbReference type="EMBL" id="RDB14888.1"/>
    </source>
</evidence>
<name>A0A369IYU1_HYPMA</name>